<proteinExistence type="predicted"/>
<evidence type="ECO:0000313" key="1">
    <source>
        <dbReference type="EMBL" id="MPN52746.1"/>
    </source>
</evidence>
<sequence>MGPVGYFKRAGIDAFFLHPLEFFNEDAWVNNYSVADYTSLTFI</sequence>
<organism evidence="1">
    <name type="scientific">bioreactor metagenome</name>
    <dbReference type="NCBI Taxonomy" id="1076179"/>
    <lineage>
        <taxon>unclassified sequences</taxon>
        <taxon>metagenomes</taxon>
        <taxon>ecological metagenomes</taxon>
    </lineage>
</organism>
<accession>A0A645INW9</accession>
<dbReference type="AlphaFoldDB" id="A0A645INW9"/>
<comment type="caution">
    <text evidence="1">The sequence shown here is derived from an EMBL/GenBank/DDBJ whole genome shotgun (WGS) entry which is preliminary data.</text>
</comment>
<dbReference type="EMBL" id="VSSQ01119136">
    <property type="protein sequence ID" value="MPN52746.1"/>
    <property type="molecule type" value="Genomic_DNA"/>
</dbReference>
<reference evidence="1" key="1">
    <citation type="submission" date="2019-08" db="EMBL/GenBank/DDBJ databases">
        <authorList>
            <person name="Kucharzyk K."/>
            <person name="Murdoch R.W."/>
            <person name="Higgins S."/>
            <person name="Loffler F."/>
        </authorList>
    </citation>
    <scope>NUCLEOTIDE SEQUENCE</scope>
</reference>
<protein>
    <submittedName>
        <fullName evidence="1">Uncharacterized protein</fullName>
    </submittedName>
</protein>
<gene>
    <name evidence="1" type="ORF">SDC9_200408</name>
</gene>
<name>A0A645INW9_9ZZZZ</name>